<keyword evidence="12" id="KW-0511">Multifunctional enzyme</keyword>
<keyword evidence="7" id="KW-0229">DNA integration</keyword>
<keyword evidence="6" id="KW-0460">Magnesium</keyword>
<evidence type="ECO:0000256" key="2">
    <source>
        <dbReference type="ARBA" id="ARBA00022670"/>
    </source>
</evidence>
<dbReference type="SUPFAM" id="SSF53098">
    <property type="entry name" value="Ribonuclease H-like"/>
    <property type="match status" value="1"/>
</dbReference>
<keyword evidence="2" id="KW-0645">Protease</keyword>
<evidence type="ECO:0000256" key="13">
    <source>
        <dbReference type="ARBA" id="ARBA00039658"/>
    </source>
</evidence>
<dbReference type="PROSITE" id="PS50994">
    <property type="entry name" value="INTEGRASE"/>
    <property type="match status" value="1"/>
</dbReference>
<keyword evidence="8" id="KW-0695">RNA-directed DNA polymerase</keyword>
<dbReference type="Gene3D" id="3.30.70.270">
    <property type="match status" value="1"/>
</dbReference>
<dbReference type="Gene3D" id="3.30.420.10">
    <property type="entry name" value="Ribonuclease H-like superfamily/Ribonuclease H"/>
    <property type="match status" value="1"/>
</dbReference>
<evidence type="ECO:0000256" key="5">
    <source>
        <dbReference type="ARBA" id="ARBA00022801"/>
    </source>
</evidence>
<dbReference type="PANTHER" id="PTHR37984">
    <property type="entry name" value="PROTEIN CBG26694"/>
    <property type="match status" value="1"/>
</dbReference>
<dbReference type="PROSITE" id="PS50013">
    <property type="entry name" value="CHROMO_2"/>
    <property type="match status" value="1"/>
</dbReference>
<dbReference type="InterPro" id="IPR043128">
    <property type="entry name" value="Rev_trsase/Diguanyl_cyclase"/>
</dbReference>
<dbReference type="SUPFAM" id="SSF56672">
    <property type="entry name" value="DNA/RNA polymerases"/>
    <property type="match status" value="1"/>
</dbReference>
<protein>
    <recommendedName>
        <fullName evidence="13">Gypsy retrotransposon integrase-like protein 1</fullName>
    </recommendedName>
</protein>
<dbReference type="InterPro" id="IPR016197">
    <property type="entry name" value="Chromo-like_dom_sf"/>
</dbReference>
<dbReference type="Gene3D" id="2.40.50.40">
    <property type="match status" value="1"/>
</dbReference>
<dbReference type="SMART" id="SM00298">
    <property type="entry name" value="CHROMO"/>
    <property type="match status" value="1"/>
</dbReference>
<proteinExistence type="predicted"/>
<feature type="domain" description="Chromo" evidence="14">
    <location>
        <begin position="574"/>
        <end position="632"/>
    </location>
</feature>
<reference evidence="16 17" key="1">
    <citation type="submission" date="2022-01" db="EMBL/GenBank/DDBJ databases">
        <title>A high-quality chromosome-level genome assembly of rohu carp, Labeo rohita.</title>
        <authorList>
            <person name="Arick M.A. II"/>
            <person name="Hsu C.-Y."/>
            <person name="Magbanua Z."/>
            <person name="Pechanova O."/>
            <person name="Grover C."/>
            <person name="Miller E."/>
            <person name="Thrash A."/>
            <person name="Ezzel L."/>
            <person name="Alam S."/>
            <person name="Benzie J."/>
            <person name="Hamilton M."/>
            <person name="Karsi A."/>
            <person name="Lawrence M.L."/>
            <person name="Peterson D.G."/>
        </authorList>
    </citation>
    <scope>NUCLEOTIDE SEQUENCE [LARGE SCALE GENOMIC DNA]</scope>
    <source>
        <strain evidence="17">BAU-BD-2019</strain>
        <tissue evidence="16">Blood</tissue>
    </source>
</reference>
<evidence type="ECO:0000256" key="8">
    <source>
        <dbReference type="ARBA" id="ARBA00022918"/>
    </source>
</evidence>
<keyword evidence="4" id="KW-0064">Aspartyl protease</keyword>
<name>A0ABQ8MML0_LABRO</name>
<dbReference type="PANTHER" id="PTHR37984:SF5">
    <property type="entry name" value="PROTEIN NYNRIN-LIKE"/>
    <property type="match status" value="1"/>
</dbReference>
<evidence type="ECO:0000256" key="7">
    <source>
        <dbReference type="ARBA" id="ARBA00022908"/>
    </source>
</evidence>
<keyword evidence="5" id="KW-0378">Hydrolase</keyword>
<organism evidence="16 17">
    <name type="scientific">Labeo rohita</name>
    <name type="common">Indian major carp</name>
    <name type="synonym">Cyprinus rohita</name>
    <dbReference type="NCBI Taxonomy" id="84645"/>
    <lineage>
        <taxon>Eukaryota</taxon>
        <taxon>Metazoa</taxon>
        <taxon>Chordata</taxon>
        <taxon>Craniata</taxon>
        <taxon>Vertebrata</taxon>
        <taxon>Euteleostomi</taxon>
        <taxon>Actinopterygii</taxon>
        <taxon>Neopterygii</taxon>
        <taxon>Teleostei</taxon>
        <taxon>Ostariophysi</taxon>
        <taxon>Cypriniformes</taxon>
        <taxon>Cyprinidae</taxon>
        <taxon>Labeoninae</taxon>
        <taxon>Labeonini</taxon>
        <taxon>Labeo</taxon>
    </lineage>
</organism>
<gene>
    <name evidence="16" type="ORF">H4Q32_011995</name>
</gene>
<dbReference type="Gene3D" id="1.10.340.70">
    <property type="match status" value="1"/>
</dbReference>
<evidence type="ECO:0000256" key="11">
    <source>
        <dbReference type="ARBA" id="ARBA00023172"/>
    </source>
</evidence>
<comment type="caution">
    <text evidence="16">The sequence shown here is derived from an EMBL/GenBank/DDBJ whole genome shotgun (WGS) entry which is preliminary data.</text>
</comment>
<dbReference type="InterPro" id="IPR041588">
    <property type="entry name" value="Integrase_H2C2"/>
</dbReference>
<dbReference type="Pfam" id="PF24626">
    <property type="entry name" value="SH3_Tf2-1"/>
    <property type="match status" value="1"/>
</dbReference>
<comment type="subcellular location">
    <subcellularLocation>
        <location evidence="1">Nucleus</location>
    </subcellularLocation>
</comment>
<keyword evidence="10" id="KW-0238">DNA-binding</keyword>
<keyword evidence="11" id="KW-0233">DNA recombination</keyword>
<keyword evidence="17" id="KW-1185">Reference proteome</keyword>
<dbReference type="InterPro" id="IPR012337">
    <property type="entry name" value="RNaseH-like_sf"/>
</dbReference>
<dbReference type="InterPro" id="IPR000953">
    <property type="entry name" value="Chromo/chromo_shadow_dom"/>
</dbReference>
<dbReference type="Pfam" id="PF00385">
    <property type="entry name" value="Chromo"/>
    <property type="match status" value="1"/>
</dbReference>
<evidence type="ECO:0000256" key="9">
    <source>
        <dbReference type="ARBA" id="ARBA00022932"/>
    </source>
</evidence>
<keyword evidence="3" id="KW-0479">Metal-binding</keyword>
<evidence type="ECO:0000313" key="16">
    <source>
        <dbReference type="EMBL" id="KAI2663461.1"/>
    </source>
</evidence>
<dbReference type="InterPro" id="IPR050951">
    <property type="entry name" value="Retrovirus_Pol_polyprotein"/>
</dbReference>
<dbReference type="SUPFAM" id="SSF54160">
    <property type="entry name" value="Chromo domain-like"/>
    <property type="match status" value="1"/>
</dbReference>
<evidence type="ECO:0000259" key="14">
    <source>
        <dbReference type="PROSITE" id="PS50013"/>
    </source>
</evidence>
<evidence type="ECO:0000256" key="10">
    <source>
        <dbReference type="ARBA" id="ARBA00023125"/>
    </source>
</evidence>
<dbReference type="InterPro" id="IPR043502">
    <property type="entry name" value="DNA/RNA_pol_sf"/>
</dbReference>
<dbReference type="Proteomes" id="UP000830375">
    <property type="component" value="Unassembled WGS sequence"/>
</dbReference>
<dbReference type="EMBL" id="JACTAM010000006">
    <property type="protein sequence ID" value="KAI2663461.1"/>
    <property type="molecule type" value="Genomic_DNA"/>
</dbReference>
<dbReference type="Pfam" id="PF17921">
    <property type="entry name" value="Integrase_H2C2"/>
    <property type="match status" value="1"/>
</dbReference>
<keyword evidence="9" id="KW-0548">Nucleotidyltransferase</keyword>
<accession>A0ABQ8MML0</accession>
<dbReference type="InterPro" id="IPR023780">
    <property type="entry name" value="Chromo_domain"/>
</dbReference>
<sequence length="704" mass="80911">MEQNKVSTVSQWKEPQTIEELQRFLGFANFYRRFIKNFSLLATLLIALLKVLQHPDPNKPFVVEVDAADTGVGAVLSQWSGEPLALHPCAYYSRKLTPAKQNYGIGDRELLAIKQALEEWRHWLEGAKHPFQPGHKNIRADALSRMHSSDPVDESPEPILPPSVFLAPIVWQLDDQIRHATLEEAVPPGGPAGHTYVPTSLRLPLLDSAHTSLGSGHPGSRRTLSLLRQLYWWPNMAKEVARYVKGCSVCAVTTTPRRLPEGKLQPLPIPRRPWTHIRLDFATDLPPSNGYTTILVVVDRFSKACKLIPLMGLPTAFETTEALFQNVFRNFGLPEDIVSDRRPQFISRVWRAFFQLLGVTVSLSSGYHPQTNGQTEWKIQEISRYLRTYCSQHQNTWNQYLPWAEYAQNSLRQESTGLTPFQCVLGYQPPLFPWFGEASEVPAVDHWFRESERVWDSAHVHLQWAVRRHTENANVRRLPTPTYHPGDKVWLSTRDIHLHLPSKKLSPRYIGPFTIHSQINAVTYRLNLPPQYRISSSFHVSLLKPYIDPVLPPPTEPELLPPPPQPEIIGDQIYRIQEILHSRCRGGRLQYLIDWEGYGPEERSWVDRDDILDPALLAEFHQRHPELPSTQRTRPPKKTIWGTRRHPWRGGGIKTYLFASITGWYHSFSRYMWMYASLSVDLLHVDFLEDSGCYESVKEGQQTH</sequence>
<feature type="domain" description="Integrase catalytic" evidence="15">
    <location>
        <begin position="269"/>
        <end position="428"/>
    </location>
</feature>
<dbReference type="InterPro" id="IPR001584">
    <property type="entry name" value="Integrase_cat-core"/>
</dbReference>
<keyword evidence="9" id="KW-0808">Transferase</keyword>
<dbReference type="InterPro" id="IPR056924">
    <property type="entry name" value="SH3_Tf2-1"/>
</dbReference>
<dbReference type="InterPro" id="IPR036397">
    <property type="entry name" value="RNaseH_sf"/>
</dbReference>
<evidence type="ECO:0000313" key="17">
    <source>
        <dbReference type="Proteomes" id="UP000830375"/>
    </source>
</evidence>
<evidence type="ECO:0000256" key="12">
    <source>
        <dbReference type="ARBA" id="ARBA00023268"/>
    </source>
</evidence>
<dbReference type="CDD" id="cd09274">
    <property type="entry name" value="RNase_HI_RT_Ty3"/>
    <property type="match status" value="1"/>
</dbReference>
<keyword evidence="9" id="KW-0239">DNA-directed DNA polymerase</keyword>
<evidence type="ECO:0000256" key="1">
    <source>
        <dbReference type="ARBA" id="ARBA00004123"/>
    </source>
</evidence>
<dbReference type="InterPro" id="IPR041577">
    <property type="entry name" value="RT_RNaseH_2"/>
</dbReference>
<evidence type="ECO:0000256" key="4">
    <source>
        <dbReference type="ARBA" id="ARBA00022750"/>
    </source>
</evidence>
<dbReference type="Pfam" id="PF00665">
    <property type="entry name" value="rve"/>
    <property type="match status" value="1"/>
</dbReference>
<dbReference type="Pfam" id="PF17919">
    <property type="entry name" value="RT_RNaseH_2"/>
    <property type="match status" value="1"/>
</dbReference>
<evidence type="ECO:0000259" key="15">
    <source>
        <dbReference type="PROSITE" id="PS50994"/>
    </source>
</evidence>
<evidence type="ECO:0000256" key="3">
    <source>
        <dbReference type="ARBA" id="ARBA00022723"/>
    </source>
</evidence>
<evidence type="ECO:0000256" key="6">
    <source>
        <dbReference type="ARBA" id="ARBA00022842"/>
    </source>
</evidence>